<protein>
    <recommendedName>
        <fullName evidence="2">Rab-GAP TBC domain-containing protein</fullName>
    </recommendedName>
</protein>
<dbReference type="OMA" id="DTMIQDS"/>
<dbReference type="PANTHER" id="PTHR47219">
    <property type="entry name" value="RAB GTPASE-ACTIVATING PROTEIN 1-LIKE"/>
    <property type="match status" value="1"/>
</dbReference>
<evidence type="ECO:0000256" key="1">
    <source>
        <dbReference type="SAM" id="MobiDB-lite"/>
    </source>
</evidence>
<gene>
    <name evidence="3" type="ORF">KP509_06G029100</name>
</gene>
<dbReference type="PROSITE" id="PS50086">
    <property type="entry name" value="TBC_RABGAP"/>
    <property type="match status" value="1"/>
</dbReference>
<keyword evidence="4" id="KW-1185">Reference proteome</keyword>
<reference evidence="3" key="1">
    <citation type="submission" date="2021-08" db="EMBL/GenBank/DDBJ databases">
        <title>WGS assembly of Ceratopteris richardii.</title>
        <authorList>
            <person name="Marchant D.B."/>
            <person name="Chen G."/>
            <person name="Jenkins J."/>
            <person name="Shu S."/>
            <person name="Leebens-Mack J."/>
            <person name="Grimwood J."/>
            <person name="Schmutz J."/>
            <person name="Soltis P."/>
            <person name="Soltis D."/>
            <person name="Chen Z.-H."/>
        </authorList>
    </citation>
    <scope>NUCLEOTIDE SEQUENCE</scope>
    <source>
        <strain evidence="3">Whitten #5841</strain>
        <tissue evidence="3">Leaf</tissue>
    </source>
</reference>
<dbReference type="Gene3D" id="1.10.10.750">
    <property type="entry name" value="Ypt/Rab-GAP domain of gyp1p, domain 1"/>
    <property type="match status" value="1"/>
</dbReference>
<dbReference type="Gene3D" id="1.10.8.270">
    <property type="entry name" value="putative rabgap domain of human tbc1 domain family member 14 like domains"/>
    <property type="match status" value="1"/>
</dbReference>
<feature type="domain" description="Rab-GAP TBC" evidence="2">
    <location>
        <begin position="137"/>
        <end position="328"/>
    </location>
</feature>
<evidence type="ECO:0000259" key="2">
    <source>
        <dbReference type="PROSITE" id="PS50086"/>
    </source>
</evidence>
<dbReference type="GO" id="GO:0031267">
    <property type="term" value="F:small GTPase binding"/>
    <property type="evidence" value="ECO:0007669"/>
    <property type="project" value="TreeGrafter"/>
</dbReference>
<dbReference type="EMBL" id="CM035411">
    <property type="protein sequence ID" value="KAH7434660.1"/>
    <property type="molecule type" value="Genomic_DNA"/>
</dbReference>
<sequence>MIGRWNSGYQSLPVSPPDGLEEEEEEDPESRICVPSSGPNSLDKGVLVKIVDLYDFELEVSVEDARSFEQVKERVREQGRLWWSLEASKGVGWYLQPEISSLAPCTSIAPDANHNKLLVPITVASNTSLLKKLIRKGIPPHIRPKVWLVVSGAARKRSTIPEGYFQDLCRAGEASSSPAIKQIDHDLARTFPSHPWLDSSEGQASLRNVLVAYSLRDAHVGYCQGMNFVAGLLLLVMKREEDAFWMLAVLLENVLFKDCYTTDLLGSHVEQRVFKDLLNQKCPRLAAHLELIGFDISLVITEWFLCLFAKSLPSETTLRVWDVLFNEGAKVLFRVALALFKMKEEELLATQQEVEVVNILQTATRHLYNPDVLLKMAFEKLGSMTTHTIAKHRSKQQVAVMKELEARVKSTML</sequence>
<dbReference type="GO" id="GO:0005096">
    <property type="term" value="F:GTPase activator activity"/>
    <property type="evidence" value="ECO:0007669"/>
    <property type="project" value="TreeGrafter"/>
</dbReference>
<comment type="caution">
    <text evidence="3">The sequence shown here is derived from an EMBL/GenBank/DDBJ whole genome shotgun (WGS) entry which is preliminary data.</text>
</comment>
<proteinExistence type="predicted"/>
<dbReference type="SMART" id="SM00164">
    <property type="entry name" value="TBC"/>
    <property type="match status" value="1"/>
</dbReference>
<dbReference type="Pfam" id="PF00566">
    <property type="entry name" value="RabGAP-TBC"/>
    <property type="match status" value="1"/>
</dbReference>
<feature type="region of interest" description="Disordered" evidence="1">
    <location>
        <begin position="1"/>
        <end position="37"/>
    </location>
</feature>
<dbReference type="FunFam" id="1.10.472.80:FF:000040">
    <property type="entry name" value="TBC1 domain family member 2A"/>
    <property type="match status" value="1"/>
</dbReference>
<evidence type="ECO:0000313" key="3">
    <source>
        <dbReference type="EMBL" id="KAH7434660.1"/>
    </source>
</evidence>
<dbReference type="FunFam" id="1.10.8.270:FF:000016">
    <property type="entry name" value="TBC1 domain family member 2A"/>
    <property type="match status" value="1"/>
</dbReference>
<dbReference type="Gene3D" id="1.10.472.80">
    <property type="entry name" value="Ypt/Rab-GAP domain of gyp1p, domain 3"/>
    <property type="match status" value="1"/>
</dbReference>
<accession>A0A8T2UJF1</accession>
<dbReference type="SUPFAM" id="SSF47923">
    <property type="entry name" value="Ypt/Rab-GAP domain of gyp1p"/>
    <property type="match status" value="2"/>
</dbReference>
<dbReference type="InterPro" id="IPR035969">
    <property type="entry name" value="Rab-GAP_TBC_sf"/>
</dbReference>
<dbReference type="InterPro" id="IPR050302">
    <property type="entry name" value="Rab_GAP_TBC_domain"/>
</dbReference>
<dbReference type="OrthoDB" id="294251at2759"/>
<feature type="compositionally biased region" description="Acidic residues" evidence="1">
    <location>
        <begin position="19"/>
        <end position="28"/>
    </location>
</feature>
<evidence type="ECO:0000313" key="4">
    <source>
        <dbReference type="Proteomes" id="UP000825935"/>
    </source>
</evidence>
<name>A0A8T2UJF1_CERRI</name>
<dbReference type="InterPro" id="IPR000195">
    <property type="entry name" value="Rab-GAP-TBC_dom"/>
</dbReference>
<organism evidence="3 4">
    <name type="scientific">Ceratopteris richardii</name>
    <name type="common">Triangle waterfern</name>
    <dbReference type="NCBI Taxonomy" id="49495"/>
    <lineage>
        <taxon>Eukaryota</taxon>
        <taxon>Viridiplantae</taxon>
        <taxon>Streptophyta</taxon>
        <taxon>Embryophyta</taxon>
        <taxon>Tracheophyta</taxon>
        <taxon>Polypodiopsida</taxon>
        <taxon>Polypodiidae</taxon>
        <taxon>Polypodiales</taxon>
        <taxon>Pteridineae</taxon>
        <taxon>Pteridaceae</taxon>
        <taxon>Parkerioideae</taxon>
        <taxon>Ceratopteris</taxon>
    </lineage>
</organism>
<dbReference type="PANTHER" id="PTHR47219:SF20">
    <property type="entry name" value="TBC1 DOMAIN FAMILY MEMBER 2B"/>
    <property type="match status" value="1"/>
</dbReference>
<dbReference type="Proteomes" id="UP000825935">
    <property type="component" value="Chromosome 6"/>
</dbReference>
<dbReference type="AlphaFoldDB" id="A0A8T2UJF1"/>